<protein>
    <submittedName>
        <fullName evidence="1">Uncharacterized protein</fullName>
    </submittedName>
</protein>
<feature type="non-terminal residue" evidence="1">
    <location>
        <position position="1"/>
    </location>
</feature>
<proteinExistence type="predicted"/>
<sequence>ASIFSNGVFIRISQPELKIKFSVSFMLSFKDLVDSATSLGVDCKNILTGPKLPISAISFGIIFFSF</sequence>
<dbReference type="AlphaFoldDB" id="X1UBZ4"/>
<reference evidence="1" key="1">
    <citation type="journal article" date="2014" name="Front. Microbiol.">
        <title>High frequency of phylogenetically diverse reductive dehalogenase-homologous genes in deep subseafloor sedimentary metagenomes.</title>
        <authorList>
            <person name="Kawai M."/>
            <person name="Futagami T."/>
            <person name="Toyoda A."/>
            <person name="Takaki Y."/>
            <person name="Nishi S."/>
            <person name="Hori S."/>
            <person name="Arai W."/>
            <person name="Tsubouchi T."/>
            <person name="Morono Y."/>
            <person name="Uchiyama I."/>
            <person name="Ito T."/>
            <person name="Fujiyama A."/>
            <person name="Inagaki F."/>
            <person name="Takami H."/>
        </authorList>
    </citation>
    <scope>NUCLEOTIDE SEQUENCE</scope>
    <source>
        <strain evidence="1">Expedition CK06-06</strain>
    </source>
</reference>
<name>X1UBZ4_9ZZZZ</name>
<gene>
    <name evidence="1" type="ORF">S12H4_39081</name>
</gene>
<evidence type="ECO:0000313" key="1">
    <source>
        <dbReference type="EMBL" id="GAI97400.1"/>
    </source>
</evidence>
<accession>X1UBZ4</accession>
<organism evidence="1">
    <name type="scientific">marine sediment metagenome</name>
    <dbReference type="NCBI Taxonomy" id="412755"/>
    <lineage>
        <taxon>unclassified sequences</taxon>
        <taxon>metagenomes</taxon>
        <taxon>ecological metagenomes</taxon>
    </lineage>
</organism>
<dbReference type="EMBL" id="BARW01023588">
    <property type="protein sequence ID" value="GAI97400.1"/>
    <property type="molecule type" value="Genomic_DNA"/>
</dbReference>
<comment type="caution">
    <text evidence="1">The sequence shown here is derived from an EMBL/GenBank/DDBJ whole genome shotgun (WGS) entry which is preliminary data.</text>
</comment>